<dbReference type="OrthoDB" id="21120at2759"/>
<proteinExistence type="predicted"/>
<gene>
    <name evidence="2" type="ORF">ES319_D05G380000v1</name>
</gene>
<dbReference type="Proteomes" id="UP000327439">
    <property type="component" value="Chromosome D05"/>
</dbReference>
<feature type="compositionally biased region" description="Basic residues" evidence="1">
    <location>
        <begin position="1"/>
        <end position="16"/>
    </location>
</feature>
<dbReference type="AlphaFoldDB" id="A0A5J5RMF2"/>
<accession>A0A5J5RMF2</accession>
<keyword evidence="3" id="KW-1185">Reference proteome</keyword>
<evidence type="ECO:0000313" key="2">
    <source>
        <dbReference type="EMBL" id="KAB2032518.1"/>
    </source>
</evidence>
<feature type="region of interest" description="Disordered" evidence="1">
    <location>
        <begin position="1"/>
        <end position="30"/>
    </location>
</feature>
<evidence type="ECO:0000256" key="1">
    <source>
        <dbReference type="SAM" id="MobiDB-lite"/>
    </source>
</evidence>
<reference evidence="3" key="1">
    <citation type="journal article" date="2020" name="Nat. Genet.">
        <title>Genomic diversifications of five Gossypium allopolyploid species and their impact on cotton improvement.</title>
        <authorList>
            <person name="Chen Z.J."/>
            <person name="Sreedasyam A."/>
            <person name="Ando A."/>
            <person name="Song Q."/>
            <person name="De Santiago L.M."/>
            <person name="Hulse-Kemp A.M."/>
            <person name="Ding M."/>
            <person name="Ye W."/>
            <person name="Kirkbride R.C."/>
            <person name="Jenkins J."/>
            <person name="Plott C."/>
            <person name="Lovell J."/>
            <person name="Lin Y.M."/>
            <person name="Vaughn R."/>
            <person name="Liu B."/>
            <person name="Simpson S."/>
            <person name="Scheffler B.E."/>
            <person name="Wen L."/>
            <person name="Saski C.A."/>
            <person name="Grover C.E."/>
            <person name="Hu G."/>
            <person name="Conover J.L."/>
            <person name="Carlson J.W."/>
            <person name="Shu S."/>
            <person name="Boston L.B."/>
            <person name="Williams M."/>
            <person name="Peterson D.G."/>
            <person name="McGee K."/>
            <person name="Jones D.C."/>
            <person name="Wendel J.F."/>
            <person name="Stelly D.M."/>
            <person name="Grimwood J."/>
            <person name="Schmutz J."/>
        </authorList>
    </citation>
    <scope>NUCLEOTIDE SEQUENCE [LARGE SCALE GENOMIC DNA]</scope>
    <source>
        <strain evidence="3">cv. 3-79</strain>
    </source>
</reference>
<sequence length="47" mass="5366">MGRGKFKGKPTGHRHFSTPEELRAGTSARPRTFKKLRTVKDVWQLGN</sequence>
<dbReference type="EMBL" id="CM018219">
    <property type="protein sequence ID" value="KAB2032518.1"/>
    <property type="molecule type" value="Genomic_DNA"/>
</dbReference>
<evidence type="ECO:0000313" key="3">
    <source>
        <dbReference type="Proteomes" id="UP000327439"/>
    </source>
</evidence>
<name>A0A5J5RMF2_GOSBA</name>
<organism evidence="2 3">
    <name type="scientific">Gossypium barbadense</name>
    <name type="common">Sea Island cotton</name>
    <name type="synonym">Hibiscus barbadensis</name>
    <dbReference type="NCBI Taxonomy" id="3634"/>
    <lineage>
        <taxon>Eukaryota</taxon>
        <taxon>Viridiplantae</taxon>
        <taxon>Streptophyta</taxon>
        <taxon>Embryophyta</taxon>
        <taxon>Tracheophyta</taxon>
        <taxon>Spermatophyta</taxon>
        <taxon>Magnoliopsida</taxon>
        <taxon>eudicotyledons</taxon>
        <taxon>Gunneridae</taxon>
        <taxon>Pentapetalae</taxon>
        <taxon>rosids</taxon>
        <taxon>malvids</taxon>
        <taxon>Malvales</taxon>
        <taxon>Malvaceae</taxon>
        <taxon>Malvoideae</taxon>
        <taxon>Gossypium</taxon>
    </lineage>
</organism>
<protein>
    <submittedName>
        <fullName evidence="2">Uncharacterized protein</fullName>
    </submittedName>
</protein>